<feature type="domain" description="RDD" evidence="7">
    <location>
        <begin position="11"/>
        <end position="145"/>
    </location>
</feature>
<organism evidence="8 9">
    <name type="scientific">Photobacterium damselae subsp. damselae</name>
    <name type="common">Listonella damsela</name>
    <dbReference type="NCBI Taxonomy" id="85581"/>
    <lineage>
        <taxon>Bacteria</taxon>
        <taxon>Pseudomonadati</taxon>
        <taxon>Pseudomonadota</taxon>
        <taxon>Gammaproteobacteria</taxon>
        <taxon>Vibrionales</taxon>
        <taxon>Vibrionaceae</taxon>
        <taxon>Photobacterium</taxon>
    </lineage>
</organism>
<evidence type="ECO:0000256" key="6">
    <source>
        <dbReference type="SAM" id="Phobius"/>
    </source>
</evidence>
<dbReference type="EMBL" id="VZUQ01000066">
    <property type="protein sequence ID" value="KAB1180245.1"/>
    <property type="molecule type" value="Genomic_DNA"/>
</dbReference>
<evidence type="ECO:0000313" key="8">
    <source>
        <dbReference type="EMBL" id="KAB1180245.1"/>
    </source>
</evidence>
<evidence type="ECO:0000259" key="7">
    <source>
        <dbReference type="Pfam" id="PF06271"/>
    </source>
</evidence>
<keyword evidence="2" id="KW-1003">Cell membrane</keyword>
<proteinExistence type="predicted"/>
<protein>
    <submittedName>
        <fullName evidence="8">RDD family protein</fullName>
    </submittedName>
</protein>
<reference evidence="8 9" key="1">
    <citation type="submission" date="2019-09" db="EMBL/GenBank/DDBJ databases">
        <title>Photobacterium damselae subsp. damselae CDC-2227-81, a human clinical isolate.</title>
        <authorList>
            <person name="Osorio C.R."/>
        </authorList>
    </citation>
    <scope>NUCLEOTIDE SEQUENCE [LARGE SCALE GENOMIC DNA]</scope>
    <source>
        <strain evidence="8 9">CDC-2227-81</strain>
    </source>
</reference>
<dbReference type="Proteomes" id="UP000480943">
    <property type="component" value="Unassembled WGS sequence"/>
</dbReference>
<feature type="transmembrane region" description="Helical" evidence="6">
    <location>
        <begin position="21"/>
        <end position="43"/>
    </location>
</feature>
<evidence type="ECO:0000256" key="1">
    <source>
        <dbReference type="ARBA" id="ARBA00004651"/>
    </source>
</evidence>
<accession>A0AAD3ZVE8</accession>
<feature type="transmembrane region" description="Helical" evidence="6">
    <location>
        <begin position="55"/>
        <end position="76"/>
    </location>
</feature>
<evidence type="ECO:0000256" key="2">
    <source>
        <dbReference type="ARBA" id="ARBA00022475"/>
    </source>
</evidence>
<dbReference type="PANTHER" id="PTHR36115">
    <property type="entry name" value="PROLINE-RICH ANTIGEN HOMOLOG-RELATED"/>
    <property type="match status" value="1"/>
</dbReference>
<keyword evidence="5 6" id="KW-0472">Membrane</keyword>
<evidence type="ECO:0000256" key="5">
    <source>
        <dbReference type="ARBA" id="ARBA00023136"/>
    </source>
</evidence>
<keyword evidence="4 6" id="KW-1133">Transmembrane helix</keyword>
<comment type="subcellular location">
    <subcellularLocation>
        <location evidence="1">Cell membrane</location>
        <topology evidence="1">Multi-pass membrane protein</topology>
    </subcellularLocation>
</comment>
<dbReference type="InterPro" id="IPR010432">
    <property type="entry name" value="RDD"/>
</dbReference>
<dbReference type="Pfam" id="PF06271">
    <property type="entry name" value="RDD"/>
    <property type="match status" value="1"/>
</dbReference>
<evidence type="ECO:0000256" key="3">
    <source>
        <dbReference type="ARBA" id="ARBA00022692"/>
    </source>
</evidence>
<keyword evidence="3 6" id="KW-0812">Transmembrane</keyword>
<dbReference type="AlphaFoldDB" id="A0AAD3ZVE8"/>
<dbReference type="InterPro" id="IPR051791">
    <property type="entry name" value="Pra-immunoreactive"/>
</dbReference>
<evidence type="ECO:0000313" key="9">
    <source>
        <dbReference type="Proteomes" id="UP000480943"/>
    </source>
</evidence>
<gene>
    <name evidence="8" type="ORF">F6450_11530</name>
</gene>
<dbReference type="PANTHER" id="PTHR36115:SF9">
    <property type="entry name" value="LMO1584 PROTEIN"/>
    <property type="match status" value="1"/>
</dbReference>
<evidence type="ECO:0000256" key="4">
    <source>
        <dbReference type="ARBA" id="ARBA00022989"/>
    </source>
</evidence>
<sequence length="151" mass="16721">MRKVVNSLVTSAKRRLISGGIDFAIVTVVTIPVTYLLFCILKAELLNFGVYIDLLGNSLLIYLAEAAALLGINWPYLRSGQTIGMRLVGTKVVMANGEPVTFVTAVLRLIVYMMSEWIVWGIRIVNLALMIFHPQKRTVHDLLSGTIVVDC</sequence>
<comment type="caution">
    <text evidence="8">The sequence shown here is derived from an EMBL/GenBank/DDBJ whole genome shotgun (WGS) entry which is preliminary data.</text>
</comment>
<name>A0AAD3ZVE8_PHODD</name>
<dbReference type="GO" id="GO:0005886">
    <property type="term" value="C:plasma membrane"/>
    <property type="evidence" value="ECO:0007669"/>
    <property type="project" value="UniProtKB-SubCell"/>
</dbReference>
<feature type="transmembrane region" description="Helical" evidence="6">
    <location>
        <begin position="88"/>
        <end position="111"/>
    </location>
</feature>